<keyword evidence="8 9" id="KW-0472">Membrane</keyword>
<comment type="similarity">
    <text evidence="3 9">Belongs to the CobD/CbiB family.</text>
</comment>
<comment type="caution">
    <text evidence="9">Lacks conserved residue(s) required for the propagation of feature annotation.</text>
</comment>
<evidence type="ECO:0000256" key="2">
    <source>
        <dbReference type="ARBA" id="ARBA00004953"/>
    </source>
</evidence>
<dbReference type="NCBIfam" id="NF005792">
    <property type="entry name" value="PRK07630.1"/>
    <property type="match status" value="1"/>
</dbReference>
<sequence>MTLLAIILTLVLEQFRPLNATRFLYPALAALGRFFEGRFNDGKAHHGMIAWCVMVLPPVLLSALIHFLLYAIHPLAALLFNIALLYCTMGFRHSSHYFTRIHAALRAQDLQHARKLIGEWRGHLHDQSSSEEIVRLTLEKGIVGAHRQVFAIVVCFLLLPGPSGAVLYRMADFFNREWGARSDPEIGDFGAFARRAFAVIEWLPARITAMAFAIVGDFEDAAHCWRTQASSWPDRNEGILISAGAGALGVQVGQPVQESGEILDRPLLGAGDEAEVAYLQSFVGLVRRTLVLNVLALVFLSLSRLAA</sequence>
<dbReference type="PANTHER" id="PTHR34308:SF1">
    <property type="entry name" value="COBALAMIN BIOSYNTHESIS PROTEIN CBIB"/>
    <property type="match status" value="1"/>
</dbReference>
<name>A0ABX2IJV6_9RHOO</name>
<dbReference type="InterPro" id="IPR004485">
    <property type="entry name" value="Cobalamin_biosynth_CobD/CbiB"/>
</dbReference>
<dbReference type="Proteomes" id="UP000778523">
    <property type="component" value="Unassembled WGS sequence"/>
</dbReference>
<comment type="function">
    <text evidence="9">Converts cobyric acid to cobinamide by the addition of aminopropanol on the F carboxylic group.</text>
</comment>
<comment type="subcellular location">
    <subcellularLocation>
        <location evidence="1 9">Cell membrane</location>
        <topology evidence="1 9">Multi-pass membrane protein</topology>
    </subcellularLocation>
</comment>
<gene>
    <name evidence="9" type="primary">cobD</name>
    <name evidence="10" type="ORF">HJ583_017155</name>
</gene>
<evidence type="ECO:0000313" key="11">
    <source>
        <dbReference type="Proteomes" id="UP000778523"/>
    </source>
</evidence>
<evidence type="ECO:0000256" key="6">
    <source>
        <dbReference type="ARBA" id="ARBA00022692"/>
    </source>
</evidence>
<evidence type="ECO:0000256" key="1">
    <source>
        <dbReference type="ARBA" id="ARBA00004651"/>
    </source>
</evidence>
<keyword evidence="11" id="KW-1185">Reference proteome</keyword>
<evidence type="ECO:0000256" key="3">
    <source>
        <dbReference type="ARBA" id="ARBA00006263"/>
    </source>
</evidence>
<evidence type="ECO:0000256" key="9">
    <source>
        <dbReference type="HAMAP-Rule" id="MF_00024"/>
    </source>
</evidence>
<keyword evidence="7 9" id="KW-1133">Transmembrane helix</keyword>
<evidence type="ECO:0000313" key="10">
    <source>
        <dbReference type="EMBL" id="NSL56762.1"/>
    </source>
</evidence>
<organism evidence="10 11">
    <name type="scientific">Uliginosibacterium aquaticum</name>
    <dbReference type="NCBI Taxonomy" id="2731212"/>
    <lineage>
        <taxon>Bacteria</taxon>
        <taxon>Pseudomonadati</taxon>
        <taxon>Pseudomonadota</taxon>
        <taxon>Betaproteobacteria</taxon>
        <taxon>Rhodocyclales</taxon>
        <taxon>Zoogloeaceae</taxon>
        <taxon>Uliginosibacterium</taxon>
    </lineage>
</organism>
<keyword evidence="4 9" id="KW-1003">Cell membrane</keyword>
<reference evidence="10 11" key="1">
    <citation type="submission" date="2020-06" db="EMBL/GenBank/DDBJ databases">
        <title>Draft genome of Uliginosibacterium sp. IMCC34675.</title>
        <authorList>
            <person name="Song J."/>
        </authorList>
    </citation>
    <scope>NUCLEOTIDE SEQUENCE [LARGE SCALE GENOMIC DNA]</scope>
    <source>
        <strain evidence="10 11">IMCC34675</strain>
    </source>
</reference>
<evidence type="ECO:0000256" key="4">
    <source>
        <dbReference type="ARBA" id="ARBA00022475"/>
    </source>
</evidence>
<evidence type="ECO:0000256" key="8">
    <source>
        <dbReference type="ARBA" id="ARBA00023136"/>
    </source>
</evidence>
<proteinExistence type="inferred from homology"/>
<accession>A0ABX2IJV6</accession>
<dbReference type="EMBL" id="JABCSC020000005">
    <property type="protein sequence ID" value="NSL56762.1"/>
    <property type="molecule type" value="Genomic_DNA"/>
</dbReference>
<protein>
    <recommendedName>
        <fullName evidence="9">Cobalamin biosynthesis protein CobD</fullName>
    </recommendedName>
</protein>
<keyword evidence="5 9" id="KW-0169">Cobalamin biosynthesis</keyword>
<feature type="transmembrane region" description="Helical" evidence="9">
    <location>
        <begin position="149"/>
        <end position="168"/>
    </location>
</feature>
<dbReference type="Pfam" id="PF03186">
    <property type="entry name" value="CobD_Cbib"/>
    <property type="match status" value="1"/>
</dbReference>
<evidence type="ECO:0000256" key="5">
    <source>
        <dbReference type="ARBA" id="ARBA00022573"/>
    </source>
</evidence>
<keyword evidence="6 9" id="KW-0812">Transmembrane</keyword>
<dbReference type="HAMAP" id="MF_00024">
    <property type="entry name" value="CobD_CbiB"/>
    <property type="match status" value="1"/>
</dbReference>
<evidence type="ECO:0000256" key="7">
    <source>
        <dbReference type="ARBA" id="ARBA00022989"/>
    </source>
</evidence>
<dbReference type="RefSeq" id="WP_170023061.1">
    <property type="nucleotide sequence ID" value="NZ_JABCSC020000005.1"/>
</dbReference>
<comment type="pathway">
    <text evidence="2 9">Cofactor biosynthesis; adenosylcobalamin biosynthesis.</text>
</comment>
<dbReference type="PANTHER" id="PTHR34308">
    <property type="entry name" value="COBALAMIN BIOSYNTHESIS PROTEIN CBIB"/>
    <property type="match status" value="1"/>
</dbReference>
<comment type="caution">
    <text evidence="10">The sequence shown here is derived from an EMBL/GenBank/DDBJ whole genome shotgun (WGS) entry which is preliminary data.</text>
</comment>
<feature type="transmembrane region" description="Helical" evidence="9">
    <location>
        <begin position="68"/>
        <end position="91"/>
    </location>
</feature>